<evidence type="ECO:0000313" key="2">
    <source>
        <dbReference type="Proteomes" id="UP000829447"/>
    </source>
</evidence>
<keyword evidence="2" id="KW-1185">Reference proteome</keyword>
<evidence type="ECO:0000313" key="1">
    <source>
        <dbReference type="EMBL" id="MCI4394102.1"/>
    </source>
</evidence>
<organism evidence="1 2">
    <name type="scientific">Pangasianodon gigas</name>
    <name type="common">Mekong giant catfish</name>
    <name type="synonym">Pangasius gigas</name>
    <dbReference type="NCBI Taxonomy" id="30993"/>
    <lineage>
        <taxon>Eukaryota</taxon>
        <taxon>Metazoa</taxon>
        <taxon>Chordata</taxon>
        <taxon>Craniata</taxon>
        <taxon>Vertebrata</taxon>
        <taxon>Euteleostomi</taxon>
        <taxon>Actinopterygii</taxon>
        <taxon>Neopterygii</taxon>
        <taxon>Teleostei</taxon>
        <taxon>Ostariophysi</taxon>
        <taxon>Siluriformes</taxon>
        <taxon>Pangasiidae</taxon>
        <taxon>Pangasianodon</taxon>
    </lineage>
</organism>
<accession>A0ACC5XSG5</accession>
<name>A0ACC5XSG5_PANGG</name>
<protein>
    <submittedName>
        <fullName evidence="1">Uncharacterized protein</fullName>
    </submittedName>
</protein>
<comment type="caution">
    <text evidence="1">The sequence shown here is derived from an EMBL/GenBank/DDBJ whole genome shotgun (WGS) entry which is preliminary data.</text>
</comment>
<reference evidence="1 2" key="1">
    <citation type="journal article" date="2022" name="bioRxiv">
        <title>An ancient truncated duplication of the anti-Mullerian hormone receptor type 2 gene is a potential conserved master sex determinant in the Pangasiidae catfish family.</title>
        <authorList>
            <person name="Wen M."/>
            <person name="Pan Q."/>
            <person name="Jouanno E."/>
            <person name="Montfort J."/>
            <person name="Zahm M."/>
            <person name="Cabau C."/>
            <person name="Klopp C."/>
            <person name="Iampietro C."/>
            <person name="Roques C."/>
            <person name="Bouchez O."/>
            <person name="Castinel A."/>
            <person name="Donnadieu C."/>
            <person name="Parrinello H."/>
            <person name="Poncet C."/>
            <person name="Belmonte E."/>
            <person name="Gautier V."/>
            <person name="Avarre J.-C."/>
            <person name="Dugue R."/>
            <person name="Gustiano R."/>
            <person name="Ha T.T.T."/>
            <person name="Campet M."/>
            <person name="Sriphairoj K."/>
            <person name="Ribolli J."/>
            <person name="de Almeida F.L."/>
            <person name="Desvignes T."/>
            <person name="Postlethwait J.H."/>
            <person name="Bucao C.F."/>
            <person name="Robinson-Rechavi M."/>
            <person name="Bobe J."/>
            <person name="Herpin A."/>
            <person name="Guiguen Y."/>
        </authorList>
    </citation>
    <scope>NUCLEOTIDE SEQUENCE [LARGE SCALE GENOMIC DNA]</scope>
    <source>
        <strain evidence="1">YG-Dec2019</strain>
    </source>
</reference>
<proteinExistence type="predicted"/>
<dbReference type="Proteomes" id="UP000829447">
    <property type="component" value="Linkage Group LG26"/>
</dbReference>
<dbReference type="EMBL" id="CM040479">
    <property type="protein sequence ID" value="MCI4394102.1"/>
    <property type="molecule type" value="Genomic_DNA"/>
</dbReference>
<gene>
    <name evidence="1" type="ORF">PGIGA_G00164680</name>
</gene>
<sequence>MGSSKQLPSTLKMKMIDAHKAGEGYKKIAKRFQVPISSVRNVIKKWQLTGTVEVKIRSGRPRKISERTARRIARKASQNPHLTAEDLQEDLADSGVVVHCSTVQRHPHKYGLHRRVIRRKLLLRPHHKIQRLSFAKEHLHKPDAFWKKVLWTDEVKIELFGRNEQRYVWRTKGTEFHEKNTSPTVKHGGGLIMLWGCIAANGTGNNSRVEGRMDSIKFQQILEANITPSVKKLKRGWLLQMDNDPKHTLKSTMDYLKRRRLKVLPWPSQSPDLNIIENLWIDLKRAVRARRPRNLTELEDCCKEEWAKIPQTRTESLLAGYKKRLQAVILAKWGATVTIASWSAHELY</sequence>